<dbReference type="AlphaFoldDB" id="A0AAD5EJI6"/>
<evidence type="ECO:0000256" key="1">
    <source>
        <dbReference type="SAM" id="Phobius"/>
    </source>
</evidence>
<accession>A0AAD5EJI6</accession>
<keyword evidence="1" id="KW-0812">Transmembrane</keyword>
<dbReference type="EMBL" id="MU620893">
    <property type="protein sequence ID" value="KAI8584111.1"/>
    <property type="molecule type" value="Genomic_DNA"/>
</dbReference>
<gene>
    <name evidence="2" type="ORF">K450DRAFT_218191</name>
</gene>
<name>A0AAD5EJI6_UMBRA</name>
<keyword evidence="1" id="KW-1133">Transmembrane helix</keyword>
<reference evidence="2" key="1">
    <citation type="submission" date="2021-06" db="EMBL/GenBank/DDBJ databases">
        <authorList>
            <consortium name="DOE Joint Genome Institute"/>
            <person name="Mondo S.J."/>
            <person name="Amses K.R."/>
            <person name="Simmons D.R."/>
            <person name="Longcore J.E."/>
            <person name="Seto K."/>
            <person name="Alves G.H."/>
            <person name="Bonds A.E."/>
            <person name="Quandt C.A."/>
            <person name="Davis W.J."/>
            <person name="Chang Y."/>
            <person name="Letcher P.M."/>
            <person name="Powell M.J."/>
            <person name="Kuo A."/>
            <person name="Labutti K."/>
            <person name="Pangilinan J."/>
            <person name="Andreopoulos W."/>
            <person name="Tritt A."/>
            <person name="Riley R."/>
            <person name="Hundley H."/>
            <person name="Johnson J."/>
            <person name="Lipzen A."/>
            <person name="Barry K."/>
            <person name="Berbee M.L."/>
            <person name="Buchler N.E."/>
            <person name="Grigoriev I.V."/>
            <person name="Spatafora J.W."/>
            <person name="Stajich J.E."/>
            <person name="James T.Y."/>
        </authorList>
    </citation>
    <scope>NUCLEOTIDE SEQUENCE</scope>
    <source>
        <strain evidence="2">AG</strain>
    </source>
</reference>
<dbReference type="Proteomes" id="UP001206595">
    <property type="component" value="Unassembled WGS sequence"/>
</dbReference>
<sequence length="96" mass="10803">MSFSTRSSIALTNWSVLTRTRPRLLLLKLRLPKLPLNPSAPPLNKFRNLQSRFSIHLCSLNFAPTITSFTVLLSSISYFFSTLFNNNGDVAPSLCE</sequence>
<protein>
    <submittedName>
        <fullName evidence="2">Uncharacterized protein</fullName>
    </submittedName>
</protein>
<proteinExistence type="predicted"/>
<keyword evidence="1" id="KW-0472">Membrane</keyword>
<evidence type="ECO:0000313" key="2">
    <source>
        <dbReference type="EMBL" id="KAI8584111.1"/>
    </source>
</evidence>
<feature type="transmembrane region" description="Helical" evidence="1">
    <location>
        <begin position="53"/>
        <end position="80"/>
    </location>
</feature>
<organism evidence="2 3">
    <name type="scientific">Umbelopsis ramanniana AG</name>
    <dbReference type="NCBI Taxonomy" id="1314678"/>
    <lineage>
        <taxon>Eukaryota</taxon>
        <taxon>Fungi</taxon>
        <taxon>Fungi incertae sedis</taxon>
        <taxon>Mucoromycota</taxon>
        <taxon>Mucoromycotina</taxon>
        <taxon>Umbelopsidomycetes</taxon>
        <taxon>Umbelopsidales</taxon>
        <taxon>Umbelopsidaceae</taxon>
        <taxon>Umbelopsis</taxon>
    </lineage>
</organism>
<dbReference type="RefSeq" id="XP_051449115.1">
    <property type="nucleotide sequence ID" value="XM_051585167.1"/>
</dbReference>
<reference evidence="2" key="2">
    <citation type="journal article" date="2022" name="Proc. Natl. Acad. Sci. U.S.A.">
        <title>Diploid-dominant life cycles characterize the early evolution of Fungi.</title>
        <authorList>
            <person name="Amses K.R."/>
            <person name="Simmons D.R."/>
            <person name="Longcore J.E."/>
            <person name="Mondo S.J."/>
            <person name="Seto K."/>
            <person name="Jeronimo G.H."/>
            <person name="Bonds A.E."/>
            <person name="Quandt C.A."/>
            <person name="Davis W.J."/>
            <person name="Chang Y."/>
            <person name="Federici B.A."/>
            <person name="Kuo A."/>
            <person name="LaButti K."/>
            <person name="Pangilinan J."/>
            <person name="Andreopoulos W."/>
            <person name="Tritt A."/>
            <person name="Riley R."/>
            <person name="Hundley H."/>
            <person name="Johnson J."/>
            <person name="Lipzen A."/>
            <person name="Barry K."/>
            <person name="Lang B.F."/>
            <person name="Cuomo C.A."/>
            <person name="Buchler N.E."/>
            <person name="Grigoriev I.V."/>
            <person name="Spatafora J.W."/>
            <person name="Stajich J.E."/>
            <person name="James T.Y."/>
        </authorList>
    </citation>
    <scope>NUCLEOTIDE SEQUENCE</scope>
    <source>
        <strain evidence="2">AG</strain>
    </source>
</reference>
<evidence type="ECO:0000313" key="3">
    <source>
        <dbReference type="Proteomes" id="UP001206595"/>
    </source>
</evidence>
<keyword evidence="3" id="KW-1185">Reference proteome</keyword>
<dbReference type="GeneID" id="75910517"/>
<comment type="caution">
    <text evidence="2">The sequence shown here is derived from an EMBL/GenBank/DDBJ whole genome shotgun (WGS) entry which is preliminary data.</text>
</comment>